<organism evidence="2 3">
    <name type="scientific">Salinibacter ruber</name>
    <dbReference type="NCBI Taxonomy" id="146919"/>
    <lineage>
        <taxon>Bacteria</taxon>
        <taxon>Pseudomonadati</taxon>
        <taxon>Rhodothermota</taxon>
        <taxon>Rhodothermia</taxon>
        <taxon>Rhodothermales</taxon>
        <taxon>Salinibacteraceae</taxon>
        <taxon>Salinibacter</taxon>
    </lineage>
</organism>
<dbReference type="AlphaFoldDB" id="A0A9X2ZLX0"/>
<feature type="transmembrane region" description="Helical" evidence="1">
    <location>
        <begin position="6"/>
        <end position="26"/>
    </location>
</feature>
<evidence type="ECO:0000256" key="1">
    <source>
        <dbReference type="SAM" id="Phobius"/>
    </source>
</evidence>
<feature type="transmembrane region" description="Helical" evidence="1">
    <location>
        <begin position="38"/>
        <end position="58"/>
    </location>
</feature>
<proteinExistence type="predicted"/>
<dbReference type="EMBL" id="JANTYZ010000009">
    <property type="protein sequence ID" value="MCS3866140.1"/>
    <property type="molecule type" value="Genomic_DNA"/>
</dbReference>
<feature type="transmembrane region" description="Helical" evidence="1">
    <location>
        <begin position="70"/>
        <end position="90"/>
    </location>
</feature>
<keyword evidence="1" id="KW-1133">Transmembrane helix</keyword>
<feature type="transmembrane region" description="Helical" evidence="1">
    <location>
        <begin position="133"/>
        <end position="157"/>
    </location>
</feature>
<sequence length="211" mass="23443">MSQPEYIAALLSIIVGLALTDLAQSFRELVRPRRKVNWHWLPLLWAANMFFLAIQLWWNSFALLTEATSTFFFPFLLTFLLLYLACAFALPDPGWRKSQPGSDAPGSKVPIETLGTEPSLDLKAFHFSKAHRWWFFGILIGSLVAGQVGTQVARALVEGFSASRVEMLLNGGAAALLGTLALTDRWWVHTPLSVLSFLLLRRSTVLIVLGG</sequence>
<accession>A0A9X2ZLX0</accession>
<dbReference type="RefSeq" id="WP_259083933.1">
    <property type="nucleotide sequence ID" value="NZ_JANTYZ010000009.1"/>
</dbReference>
<dbReference type="Proteomes" id="UP001155034">
    <property type="component" value="Unassembled WGS sequence"/>
</dbReference>
<protein>
    <submittedName>
        <fullName evidence="2">Uncharacterized protein</fullName>
    </submittedName>
</protein>
<comment type="caution">
    <text evidence="2">The sequence shown here is derived from an EMBL/GenBank/DDBJ whole genome shotgun (WGS) entry which is preliminary data.</text>
</comment>
<name>A0A9X2ZLX0_9BACT</name>
<evidence type="ECO:0000313" key="2">
    <source>
        <dbReference type="EMBL" id="MCS3866140.1"/>
    </source>
</evidence>
<reference evidence="2" key="1">
    <citation type="submission" date="2022-08" db="EMBL/GenBank/DDBJ databases">
        <title>Genomic Encyclopedia of Type Strains, Phase V (KMG-V): Genome sequencing to study the core and pangenomes of soil and plant-associated prokaryotes.</title>
        <authorList>
            <person name="Whitman W."/>
        </authorList>
    </citation>
    <scope>NUCLEOTIDE SEQUENCE</scope>
    <source>
        <strain evidence="2">SP2016B</strain>
    </source>
</reference>
<gene>
    <name evidence="2" type="ORF">GGP82_002711</name>
</gene>
<keyword evidence="1" id="KW-0812">Transmembrane</keyword>
<keyword evidence="1" id="KW-0472">Membrane</keyword>
<evidence type="ECO:0000313" key="3">
    <source>
        <dbReference type="Proteomes" id="UP001155034"/>
    </source>
</evidence>